<feature type="transmembrane region" description="Helical" evidence="7">
    <location>
        <begin position="38"/>
        <end position="62"/>
    </location>
</feature>
<evidence type="ECO:0000256" key="2">
    <source>
        <dbReference type="ARBA" id="ARBA00007727"/>
    </source>
</evidence>
<dbReference type="GO" id="GO:0016413">
    <property type="term" value="F:O-acetyltransferase activity"/>
    <property type="evidence" value="ECO:0007669"/>
    <property type="project" value="InterPro"/>
</dbReference>
<keyword evidence="6 7" id="KW-0472">Membrane</keyword>
<evidence type="ECO:0000256" key="4">
    <source>
        <dbReference type="ARBA" id="ARBA00022968"/>
    </source>
</evidence>
<organism evidence="10 11">
    <name type="scientific">Populus euphratica</name>
    <name type="common">Euphrates poplar</name>
    <dbReference type="NCBI Taxonomy" id="75702"/>
    <lineage>
        <taxon>Eukaryota</taxon>
        <taxon>Viridiplantae</taxon>
        <taxon>Streptophyta</taxon>
        <taxon>Embryophyta</taxon>
        <taxon>Tracheophyta</taxon>
        <taxon>Spermatophyta</taxon>
        <taxon>Magnoliopsida</taxon>
        <taxon>eudicotyledons</taxon>
        <taxon>Gunneridae</taxon>
        <taxon>Pentapetalae</taxon>
        <taxon>rosids</taxon>
        <taxon>fabids</taxon>
        <taxon>Malpighiales</taxon>
        <taxon>Salicaceae</taxon>
        <taxon>Saliceae</taxon>
        <taxon>Populus</taxon>
    </lineage>
</organism>
<dbReference type="InterPro" id="IPR026057">
    <property type="entry name" value="TBL_C"/>
</dbReference>
<name>A0AAJ6X6W9_POPEU</name>
<feature type="domain" description="Trichome birefringence-like C-terminal" evidence="8">
    <location>
        <begin position="137"/>
        <end position="271"/>
    </location>
</feature>
<keyword evidence="10" id="KW-1185">Reference proteome</keyword>
<dbReference type="Pfam" id="PF14416">
    <property type="entry name" value="PMR5N"/>
    <property type="match status" value="1"/>
</dbReference>
<dbReference type="PANTHER" id="PTHR32285">
    <property type="entry name" value="PROTEIN TRICHOME BIREFRINGENCE-LIKE 9-RELATED"/>
    <property type="match status" value="1"/>
</dbReference>
<keyword evidence="3 7" id="KW-0812">Transmembrane</keyword>
<dbReference type="RefSeq" id="XP_011007574.1">
    <property type="nucleotide sequence ID" value="XM_011009272.1"/>
</dbReference>
<accession>A0AAJ6X6W9</accession>
<evidence type="ECO:0000256" key="1">
    <source>
        <dbReference type="ARBA" id="ARBA00004167"/>
    </source>
</evidence>
<evidence type="ECO:0000259" key="9">
    <source>
        <dbReference type="Pfam" id="PF14416"/>
    </source>
</evidence>
<feature type="domain" description="Trichome birefringence-like N-terminal" evidence="9">
    <location>
        <begin position="83"/>
        <end position="136"/>
    </location>
</feature>
<comment type="subcellular location">
    <subcellularLocation>
        <location evidence="1">Membrane</location>
        <topology evidence="1">Single-pass membrane protein</topology>
    </subcellularLocation>
</comment>
<evidence type="ECO:0000256" key="3">
    <source>
        <dbReference type="ARBA" id="ARBA00022692"/>
    </source>
</evidence>
<evidence type="ECO:0000256" key="6">
    <source>
        <dbReference type="ARBA" id="ARBA00023136"/>
    </source>
</evidence>
<dbReference type="Proteomes" id="UP000694918">
    <property type="component" value="Unplaced"/>
</dbReference>
<proteinExistence type="inferred from homology"/>
<dbReference type="InterPro" id="IPR025846">
    <property type="entry name" value="TBL_N"/>
</dbReference>
<keyword evidence="4" id="KW-0735">Signal-anchor</keyword>
<evidence type="ECO:0000313" key="11">
    <source>
        <dbReference type="RefSeq" id="XP_011007574.1"/>
    </source>
</evidence>
<dbReference type="GO" id="GO:0005794">
    <property type="term" value="C:Golgi apparatus"/>
    <property type="evidence" value="ECO:0007669"/>
    <property type="project" value="TreeGrafter"/>
</dbReference>
<dbReference type="PANTHER" id="PTHR32285:SF34">
    <property type="entry name" value="PROTEIN TRICHOME BEREFRINGENCE-LIKE 7"/>
    <property type="match status" value="1"/>
</dbReference>
<dbReference type="AlphaFoldDB" id="A0AAJ6X6W9"/>
<reference evidence="11" key="1">
    <citation type="submission" date="2025-08" db="UniProtKB">
        <authorList>
            <consortium name="RefSeq"/>
        </authorList>
    </citation>
    <scope>IDENTIFICATION</scope>
</reference>
<evidence type="ECO:0000313" key="10">
    <source>
        <dbReference type="Proteomes" id="UP000694918"/>
    </source>
</evidence>
<dbReference type="Pfam" id="PF13839">
    <property type="entry name" value="PC-Esterase"/>
    <property type="match status" value="1"/>
</dbReference>
<evidence type="ECO:0000256" key="5">
    <source>
        <dbReference type="ARBA" id="ARBA00022989"/>
    </source>
</evidence>
<evidence type="ECO:0000259" key="8">
    <source>
        <dbReference type="Pfam" id="PF13839"/>
    </source>
</evidence>
<comment type="similarity">
    <text evidence="2">Belongs to the PC-esterase family. TBL subfamily.</text>
</comment>
<dbReference type="GeneID" id="105113196"/>
<dbReference type="InterPro" id="IPR029962">
    <property type="entry name" value="TBL"/>
</dbReference>
<keyword evidence="5 7" id="KW-1133">Transmembrane helix</keyword>
<protein>
    <submittedName>
        <fullName evidence="11">Protein trichome berefringence-like 7 isoform X2</fullName>
    </submittedName>
</protein>
<sequence>MSTFNRSKSINQRTLGVGTPRTASFGSPRVKLTSVSHWFRWLVVIGALFPFSIAIAGGYFYLLPSLTQAFQGFGTSKFNDSMEECNLFDGNWVFDESYPLYNASECPFAEQGFNCLGNGRRDEDYLRWRWKPKRCEIPRFNVHDILERLRNKRVVFVGDSMSRTQWESLICLLMTGVEDKNSVYEVNNHNITKRIRFLSVRFDSFNFTVEFFRSVFLVQHVWMPRHVPRRVRSTLKLDKLDDISNQWVNSDILIFNTGHWWVPEKLFETLATCFVRKMLFLLRILSPLERRNDCLCQNVCCQLCIINHNAGPRILVFLMHFELESMVEKSCILKFKIHKDGACLAVFEKYNKTN</sequence>
<gene>
    <name evidence="11" type="primary">LOC105113196</name>
</gene>
<dbReference type="GO" id="GO:0016020">
    <property type="term" value="C:membrane"/>
    <property type="evidence" value="ECO:0007669"/>
    <property type="project" value="UniProtKB-SubCell"/>
</dbReference>
<evidence type="ECO:0000256" key="7">
    <source>
        <dbReference type="SAM" id="Phobius"/>
    </source>
</evidence>